<gene>
    <name evidence="3" type="primary">LOC114341095</name>
</gene>
<accession>A0A6P7GUZ5</accession>
<feature type="non-terminal residue" evidence="3">
    <location>
        <position position="195"/>
    </location>
</feature>
<reference evidence="3" key="1">
    <citation type="submission" date="2025-08" db="UniProtKB">
        <authorList>
            <consortium name="RefSeq"/>
        </authorList>
    </citation>
    <scope>IDENTIFICATION</scope>
    <source>
        <tissue evidence="3">Whole insect</tissue>
    </source>
</reference>
<keyword evidence="1" id="KW-0539">Nucleus</keyword>
<evidence type="ECO:0000256" key="1">
    <source>
        <dbReference type="ARBA" id="ARBA00023242"/>
    </source>
</evidence>
<dbReference type="InParanoid" id="A0A6P7GUZ5"/>
<organism evidence="3">
    <name type="scientific">Diabrotica virgifera virgifera</name>
    <name type="common">western corn rootworm</name>
    <dbReference type="NCBI Taxonomy" id="50390"/>
    <lineage>
        <taxon>Eukaryota</taxon>
        <taxon>Metazoa</taxon>
        <taxon>Ecdysozoa</taxon>
        <taxon>Arthropoda</taxon>
        <taxon>Hexapoda</taxon>
        <taxon>Insecta</taxon>
        <taxon>Pterygota</taxon>
        <taxon>Neoptera</taxon>
        <taxon>Endopterygota</taxon>
        <taxon>Coleoptera</taxon>
        <taxon>Polyphaga</taxon>
        <taxon>Cucujiformia</taxon>
        <taxon>Chrysomeloidea</taxon>
        <taxon>Chrysomelidae</taxon>
        <taxon>Galerucinae</taxon>
        <taxon>Diabroticina</taxon>
        <taxon>Diabroticites</taxon>
        <taxon>Diabrotica</taxon>
    </lineage>
</organism>
<sequence length="195" mass="22180">MECGVQSAMLSVPPVGESGVQQSLPAVYSPTDADQAQFEADKRAVYKHPLFPLLALLFERCELATQSSDTQSSDAFNLDIQAFVQHQERDRKPFLANEPEIDGLLLKYRHYYMCLWVLKKEKKDIATPTETFKAYILLHPLFPLLALLFERCELATQSSDTQSSDAFNLDIQAFVQHQERDRKPFLANEPEIDGL</sequence>
<dbReference type="AlphaFoldDB" id="A0A6P7GUZ5"/>
<name>A0A6P7GUZ5_DIAVI</name>
<dbReference type="InterPro" id="IPR032453">
    <property type="entry name" value="PKNOX/Meis_N"/>
</dbReference>
<evidence type="ECO:0000313" key="3">
    <source>
        <dbReference type="RefSeq" id="XP_028147680.1"/>
    </source>
</evidence>
<evidence type="ECO:0000259" key="2">
    <source>
        <dbReference type="Pfam" id="PF16493"/>
    </source>
</evidence>
<dbReference type="Pfam" id="PF16493">
    <property type="entry name" value="Meis_PKNOX_N"/>
    <property type="match status" value="2"/>
</dbReference>
<dbReference type="RefSeq" id="XP_028147680.1">
    <property type="nucleotide sequence ID" value="XM_028291879.1"/>
</dbReference>
<feature type="domain" description="MEIS N-terminal" evidence="2">
    <location>
        <begin position="133"/>
        <end position="195"/>
    </location>
</feature>
<feature type="domain" description="MEIS N-terminal" evidence="2">
    <location>
        <begin position="39"/>
        <end position="107"/>
    </location>
</feature>
<proteinExistence type="predicted"/>
<protein>
    <submittedName>
        <fullName evidence="3">Uncharacterized protein LOC114341095</fullName>
    </submittedName>
</protein>